<dbReference type="InterPro" id="IPR038185">
    <property type="entry name" value="MyTH4_dom_sf"/>
</dbReference>
<evidence type="ECO:0000313" key="2">
    <source>
        <dbReference type="EMBL" id="KAF6029807.1"/>
    </source>
</evidence>
<dbReference type="PANTHER" id="PTHR22692">
    <property type="entry name" value="MYOSIN VII, XV"/>
    <property type="match status" value="1"/>
</dbReference>
<evidence type="ECO:0000259" key="1">
    <source>
        <dbReference type="PROSITE" id="PS51016"/>
    </source>
</evidence>
<protein>
    <submittedName>
        <fullName evidence="2">Myo15</fullName>
    </submittedName>
</protein>
<dbReference type="OrthoDB" id="312459at2759"/>
<comment type="caution">
    <text evidence="2">The sequence shown here is derived from an EMBL/GenBank/DDBJ whole genome shotgun (WGS) entry which is preliminary data.</text>
</comment>
<dbReference type="PANTHER" id="PTHR22692:SF26">
    <property type="entry name" value="SH3 DOMAIN-CONTAINING PROTEIN"/>
    <property type="match status" value="1"/>
</dbReference>
<feature type="domain" description="MyTH4" evidence="1">
    <location>
        <begin position="1"/>
        <end position="94"/>
    </location>
</feature>
<dbReference type="InterPro" id="IPR051567">
    <property type="entry name" value="Unconventional_Myosin_ATPase"/>
</dbReference>
<keyword evidence="3" id="KW-1185">Reference proteome</keyword>
<accession>A0A7J7JV02</accession>
<dbReference type="InterPro" id="IPR000857">
    <property type="entry name" value="MyTH4_dom"/>
</dbReference>
<reference evidence="2" key="1">
    <citation type="submission" date="2020-06" db="EMBL/GenBank/DDBJ databases">
        <title>Draft genome of Bugula neritina, a colonial animal packing powerful symbionts and potential medicines.</title>
        <authorList>
            <person name="Rayko M."/>
        </authorList>
    </citation>
    <scope>NUCLEOTIDE SEQUENCE [LARGE SCALE GENOMIC DNA]</scope>
    <source>
        <strain evidence="2">Kwan_BN1</strain>
    </source>
</reference>
<proteinExistence type="predicted"/>
<dbReference type="Proteomes" id="UP000593567">
    <property type="component" value="Unassembled WGS sequence"/>
</dbReference>
<evidence type="ECO:0000313" key="3">
    <source>
        <dbReference type="Proteomes" id="UP000593567"/>
    </source>
</evidence>
<dbReference type="PROSITE" id="PS51016">
    <property type="entry name" value="MYTH4"/>
    <property type="match status" value="1"/>
</dbReference>
<dbReference type="EMBL" id="VXIV02001786">
    <property type="protein sequence ID" value="KAF6029807.1"/>
    <property type="molecule type" value="Genomic_DNA"/>
</dbReference>
<dbReference type="Pfam" id="PF00784">
    <property type="entry name" value="MyTH4"/>
    <property type="match status" value="1"/>
</dbReference>
<gene>
    <name evidence="2" type="ORF">EB796_011905</name>
</gene>
<organism evidence="2 3">
    <name type="scientific">Bugula neritina</name>
    <name type="common">Brown bryozoan</name>
    <name type="synonym">Sertularia neritina</name>
    <dbReference type="NCBI Taxonomy" id="10212"/>
    <lineage>
        <taxon>Eukaryota</taxon>
        <taxon>Metazoa</taxon>
        <taxon>Spiralia</taxon>
        <taxon>Lophotrochozoa</taxon>
        <taxon>Bryozoa</taxon>
        <taxon>Gymnolaemata</taxon>
        <taxon>Cheilostomatida</taxon>
        <taxon>Flustrina</taxon>
        <taxon>Buguloidea</taxon>
        <taxon>Bugulidae</taxon>
        <taxon>Bugula</taxon>
    </lineage>
</organism>
<dbReference type="Gene3D" id="1.25.40.530">
    <property type="entry name" value="MyTH4 domain"/>
    <property type="match status" value="1"/>
</dbReference>
<dbReference type="GO" id="GO:0005856">
    <property type="term" value="C:cytoskeleton"/>
    <property type="evidence" value="ECO:0007669"/>
    <property type="project" value="InterPro"/>
</dbReference>
<dbReference type="AlphaFoldDB" id="A0A7J7JV02"/>
<name>A0A7J7JV02_BUGNE</name>
<sequence length="94" mass="10805">MYDATMSEQREVLLGNYIIQQVLSLPALSDELFVQICVQMWAKHQSDVSRSKISHLMSMCLSVLPPSADLYKYLLKYASDRHSMVSRPFANTNY</sequence>